<feature type="region of interest" description="Disordered" evidence="1">
    <location>
        <begin position="24"/>
        <end position="44"/>
    </location>
</feature>
<gene>
    <name evidence="2" type="ORF">DNG_02740</name>
</gene>
<organism evidence="2 3">
    <name type="scientific">Cephalotrichum gorgonifer</name>
    <dbReference type="NCBI Taxonomy" id="2041049"/>
    <lineage>
        <taxon>Eukaryota</taxon>
        <taxon>Fungi</taxon>
        <taxon>Dikarya</taxon>
        <taxon>Ascomycota</taxon>
        <taxon>Pezizomycotina</taxon>
        <taxon>Sordariomycetes</taxon>
        <taxon>Hypocreomycetidae</taxon>
        <taxon>Microascales</taxon>
        <taxon>Microascaceae</taxon>
        <taxon>Cephalotrichum</taxon>
    </lineage>
</organism>
<feature type="region of interest" description="Disordered" evidence="1">
    <location>
        <begin position="118"/>
        <end position="245"/>
    </location>
</feature>
<name>A0AAE8MUQ1_9PEZI</name>
<proteinExistence type="predicted"/>
<comment type="caution">
    <text evidence="2">The sequence shown here is derived from an EMBL/GenBank/DDBJ whole genome shotgun (WGS) entry which is preliminary data.</text>
</comment>
<accession>A0AAE8MUQ1</accession>
<feature type="compositionally biased region" description="Basic and acidic residues" evidence="1">
    <location>
        <begin position="421"/>
        <end position="442"/>
    </location>
</feature>
<protein>
    <submittedName>
        <fullName evidence="2">Uncharacterized protein</fullName>
    </submittedName>
</protein>
<reference evidence="2" key="1">
    <citation type="submission" date="2018-03" db="EMBL/GenBank/DDBJ databases">
        <authorList>
            <person name="Guldener U."/>
        </authorList>
    </citation>
    <scope>NUCLEOTIDE SEQUENCE</scope>
</reference>
<evidence type="ECO:0000313" key="3">
    <source>
        <dbReference type="Proteomes" id="UP001187682"/>
    </source>
</evidence>
<feature type="compositionally biased region" description="Low complexity" evidence="1">
    <location>
        <begin position="403"/>
        <end position="417"/>
    </location>
</feature>
<keyword evidence="3" id="KW-1185">Reference proteome</keyword>
<dbReference type="AlphaFoldDB" id="A0AAE8MUQ1"/>
<feature type="region of interest" description="Disordered" evidence="1">
    <location>
        <begin position="366"/>
        <end position="464"/>
    </location>
</feature>
<sequence length="464" mass="52801">MVIRMAIQRLMLDLNHQLHPMDNQPASQAARRALHRRRRSPTSTSTIRLLRISTSILRHIIHPLRLTMITHPRKPTRSRSIHTPHLLPRVPLIRDILSTLVRLMPTHPREFLHTTTFLHQSPPTISGPGSLIRVLPPKPAVPSDRVPFRRKDRKSWKTKRNKGKPATPAAKASDDPTEKNVSGPNPEDTKGIEPEDCEDKDATNAHDVEKDKDEGQVDSDKTDVDSASKVTDKPEEGEIVDDDSEWAWDEKSIFKEPESVHFADAVAGPLPTEYTDHVLMPPAWDSKCITSKFVNPDNEIEFCRPKLGAAVLIRVPDESRSHGVTKMALYEIEEGQIIPRVRAGLQRSTGLSLLRDILNRVIGARERRRRRDDDSPRPGRGSPSSRTYFQLPLEERSREPSVESDLNSLENELLGLSPKSPSEDEKEKADNRKVEESKKRQSDNMIPKSKRRRVQMDSAFSRRW</sequence>
<feature type="compositionally biased region" description="Basic and acidic residues" evidence="1">
    <location>
        <begin position="200"/>
        <end position="236"/>
    </location>
</feature>
<dbReference type="EMBL" id="ONZQ02000003">
    <property type="protein sequence ID" value="SPN99888.1"/>
    <property type="molecule type" value="Genomic_DNA"/>
</dbReference>
<evidence type="ECO:0000256" key="1">
    <source>
        <dbReference type="SAM" id="MobiDB-lite"/>
    </source>
</evidence>
<evidence type="ECO:0000313" key="2">
    <source>
        <dbReference type="EMBL" id="SPN99888.1"/>
    </source>
</evidence>
<feature type="compositionally biased region" description="Basic residues" evidence="1">
    <location>
        <begin position="148"/>
        <end position="163"/>
    </location>
</feature>
<dbReference type="Proteomes" id="UP001187682">
    <property type="component" value="Unassembled WGS sequence"/>
</dbReference>